<reference evidence="2 3" key="1">
    <citation type="submission" date="2020-01" db="EMBL/GenBank/DDBJ databases">
        <title>Genetics and antimicrobial susceptibilities of Nocardia species isolated from the soil; a comparison with species isolated from humans.</title>
        <authorList>
            <person name="Carrasco G."/>
            <person name="Monzon S."/>
            <person name="Sansegundo M."/>
            <person name="Garcia E."/>
            <person name="Garrido N."/>
            <person name="Medina M.J."/>
            <person name="Villalon P."/>
            <person name="Ramirez-Arocha A.C."/>
            <person name="Jimenez P."/>
            <person name="Cuesta I."/>
            <person name="Valdezate S."/>
        </authorList>
    </citation>
    <scope>NUCLEOTIDE SEQUENCE [LARGE SCALE GENOMIC DNA]</scope>
    <source>
        <strain evidence="2 3">CNM20110626</strain>
    </source>
</reference>
<dbReference type="InterPro" id="IPR027417">
    <property type="entry name" value="P-loop_NTPase"/>
</dbReference>
<dbReference type="EMBL" id="JAAGVB010000011">
    <property type="protein sequence ID" value="NEW32787.1"/>
    <property type="molecule type" value="Genomic_DNA"/>
</dbReference>
<proteinExistence type="predicted"/>
<dbReference type="Proteomes" id="UP000471166">
    <property type="component" value="Unassembled WGS sequence"/>
</dbReference>
<dbReference type="InterPro" id="IPR052754">
    <property type="entry name" value="NTPase_KAP_P-loop"/>
</dbReference>
<organism evidence="2 3">
    <name type="scientific">Nocardia cyriacigeorgica</name>
    <dbReference type="NCBI Taxonomy" id="135487"/>
    <lineage>
        <taxon>Bacteria</taxon>
        <taxon>Bacillati</taxon>
        <taxon>Actinomycetota</taxon>
        <taxon>Actinomycetes</taxon>
        <taxon>Mycobacteriales</taxon>
        <taxon>Nocardiaceae</taxon>
        <taxon>Nocardia</taxon>
    </lineage>
</organism>
<dbReference type="InterPro" id="IPR011646">
    <property type="entry name" value="KAP_P-loop"/>
</dbReference>
<accession>A0A6P1CLM9</accession>
<dbReference type="Pfam" id="PF07693">
    <property type="entry name" value="KAP_NTPase"/>
    <property type="match status" value="1"/>
</dbReference>
<dbReference type="AlphaFoldDB" id="A0A6P1CLM9"/>
<dbReference type="SUPFAM" id="SSF52540">
    <property type="entry name" value="P-loop containing nucleoside triphosphate hydrolases"/>
    <property type="match status" value="1"/>
</dbReference>
<dbReference type="RefSeq" id="WP_163843655.1">
    <property type="nucleotide sequence ID" value="NZ_CP107969.1"/>
</dbReference>
<comment type="caution">
    <text evidence="2">The sequence shown here is derived from an EMBL/GenBank/DDBJ whole genome shotgun (WGS) entry which is preliminary data.</text>
</comment>
<evidence type="ECO:0000313" key="3">
    <source>
        <dbReference type="Proteomes" id="UP000471166"/>
    </source>
</evidence>
<evidence type="ECO:0000313" key="2">
    <source>
        <dbReference type="EMBL" id="NEW32787.1"/>
    </source>
</evidence>
<sequence>MSAERSVPDNGSDAAIESMEDDRLARAAFAMRIAQRIARTGTGPSIVFGLAGPWGSGKTSMLNMIENALGDISGGAAVDARRWTVAHFTPWAASDVDSLIIEFYVAIASALPTEATRAKDLLRAAAPAATAVGKALLAAGVNKLLPGGFESAVQAATDAVSDTLGTVDVPDGPFQERFDKISEAIEKAGTRLLVVVDDLDRLHTDELLAVMKAVRLLGRFPNVHYLLSYDKTTVIDLLTSSDLARDNRDRAHRYLEKIVQYPFLLPPIQRVHIETELHDGLLTVAENLGLDADSPATQYAVEQLIDVLPDPNALTLRSIKQLCLQTDVLCSMLGPDEIDLFDAAVLTYIRLTYPDLYERMPTWRSLLLGPGDRTTRTAEDWLGRVRATIPSEASGETVSAVYRMLVALFPRLPHATGAMWPDRAAMCRIGDPDYFDRYFQFAIPEDDLSDAEVRGAFWQLVRDGELGPDSIITQHVPAPTPQRHRLMTKMINNLSVIQGSPSATSASAAHWITRPLSNLHPVDLCYGWGTVIFGILIHAVATAPSDEEAVRILDDYCAEFGLLHTASILVHTHDAVSASNRLSDALRGIRDQVVQACLRDMHTPSEQPDELLAFARVMNDEMWAQLHTALQDSGIPQQDIAARFVSVQRVIDTGTHVLDSFHDDIFSKVLPDDELDLSGFDDPITVDPTDLSVSGRRAFAAYKLRRARPPHVARRNGHNLN</sequence>
<dbReference type="PANTHER" id="PTHR22674">
    <property type="entry name" value="NTPASE, KAP FAMILY P-LOOP DOMAIN-CONTAINING 1"/>
    <property type="match status" value="1"/>
</dbReference>
<evidence type="ECO:0000259" key="1">
    <source>
        <dbReference type="Pfam" id="PF07693"/>
    </source>
</evidence>
<protein>
    <recommendedName>
        <fullName evidence="1">KAP NTPase domain-containing protein</fullName>
    </recommendedName>
</protein>
<dbReference type="PANTHER" id="PTHR22674:SF6">
    <property type="entry name" value="NTPASE KAP FAMILY P-LOOP DOMAIN-CONTAINING PROTEIN 1"/>
    <property type="match status" value="1"/>
</dbReference>
<dbReference type="Gene3D" id="3.40.50.300">
    <property type="entry name" value="P-loop containing nucleotide triphosphate hydrolases"/>
    <property type="match status" value="1"/>
</dbReference>
<feature type="domain" description="KAP NTPase" evidence="1">
    <location>
        <begin position="26"/>
        <end position="327"/>
    </location>
</feature>
<gene>
    <name evidence="2" type="ORF">GV791_09455</name>
</gene>
<name>A0A6P1CLM9_9NOCA</name>